<dbReference type="EMBL" id="DQ882565">
    <property type="protein sequence ID" value="ABI48854.1"/>
    <property type="molecule type" value="mRNA"/>
</dbReference>
<feature type="signal peptide" evidence="1">
    <location>
        <begin position="1"/>
        <end position="19"/>
    </location>
</feature>
<evidence type="ECO:0000313" key="3">
    <source>
        <dbReference type="EMBL" id="AKN46135.1"/>
    </source>
</evidence>
<dbReference type="AlphaFoldDB" id="Q0GAB1"/>
<accession>Q0GAB1</accession>
<proteinExistence type="evidence at transcript level"/>
<dbReference type="EMBL" id="KP410981">
    <property type="protein sequence ID" value="AKN46135.1"/>
    <property type="molecule type" value="mRNA"/>
</dbReference>
<feature type="chain" id="PRO_5007698388" evidence="1">
    <location>
        <begin position="20"/>
        <end position="85"/>
    </location>
</feature>
<dbReference type="InterPro" id="IPR045860">
    <property type="entry name" value="Snake_toxin-like_sf"/>
</dbReference>
<keyword evidence="1" id="KW-0732">Signal</keyword>
<dbReference type="CDD" id="cd23584">
    <property type="entry name" value="TFP_LU_ECD_PMF"/>
    <property type="match status" value="1"/>
</dbReference>
<name>Q0GAB1_9SALA</name>
<reference evidence="3" key="2">
    <citation type="submission" date="2015-01" db="EMBL/GenBank/DDBJ databases">
        <title>Co-option and evolution of non-olfactory courtship pheromones in a terrestrial salamander.</title>
        <authorList>
            <person name="Doty K.A."/>
            <person name="Wilburn D.B."/>
            <person name="Bowen K.E."/>
            <person name="Feldhoff P.W."/>
            <person name="Feldhoff R.C."/>
        </authorList>
    </citation>
    <scope>NUCLEOTIDE SEQUENCE</scope>
</reference>
<sequence length="85" mass="9277">MRTTALLILLVVFVCTGEALKCKKLGGGTEVCPPGNDGVCIHYKYKKEEFKRCGAHGECQEIESSFKPPETANTKFVCCSSDLCN</sequence>
<organism evidence="2">
    <name type="scientific">Desmognathus ocoee</name>
    <name type="common">Ocoee salamander</name>
    <dbReference type="NCBI Taxonomy" id="179530"/>
    <lineage>
        <taxon>Eukaryota</taxon>
        <taxon>Metazoa</taxon>
        <taxon>Chordata</taxon>
        <taxon>Craniata</taxon>
        <taxon>Vertebrata</taxon>
        <taxon>Euteleostomi</taxon>
        <taxon>Amphibia</taxon>
        <taxon>Batrachia</taxon>
        <taxon>Caudata</taxon>
        <taxon>Salamandroidea</taxon>
        <taxon>Plethodontidae</taxon>
        <taxon>Plethodontinae</taxon>
        <taxon>Desmognathus</taxon>
    </lineage>
</organism>
<evidence type="ECO:0000256" key="1">
    <source>
        <dbReference type="SAM" id="SignalP"/>
    </source>
</evidence>
<dbReference type="Gene3D" id="2.10.60.10">
    <property type="entry name" value="CD59"/>
    <property type="match status" value="1"/>
</dbReference>
<dbReference type="EMBL" id="DQ882566">
    <property type="protein sequence ID" value="ABI48855.1"/>
    <property type="molecule type" value="mRNA"/>
</dbReference>
<protein>
    <submittedName>
        <fullName evidence="2 3">Plethodontid modulating factor</fullName>
    </submittedName>
</protein>
<reference evidence="2" key="1">
    <citation type="submission" date="2006-08" db="EMBL/GenBank/DDBJ databases">
        <title>Plethodontid modulating factor (PMF): a multigene family that produces a hypervariable salamander courtship pheromone.</title>
        <authorList>
            <person name="Palmer C.A."/>
            <person name="Watts R.A."/>
            <person name="Houck L.D."/>
            <person name="Picard A.L."/>
            <person name="Arnold S.J."/>
        </authorList>
    </citation>
    <scope>NUCLEOTIDE SEQUENCE</scope>
    <source>
        <tissue evidence="2">Mental gland</tissue>
    </source>
</reference>
<dbReference type="SUPFAM" id="SSF57302">
    <property type="entry name" value="Snake toxin-like"/>
    <property type="match status" value="1"/>
</dbReference>
<evidence type="ECO:0000313" key="2">
    <source>
        <dbReference type="EMBL" id="ABI48855.1"/>
    </source>
</evidence>